<feature type="transmembrane region" description="Helical" evidence="9">
    <location>
        <begin position="52"/>
        <end position="74"/>
    </location>
</feature>
<feature type="transmembrane region" description="Helical" evidence="9">
    <location>
        <begin position="28"/>
        <end position="46"/>
    </location>
</feature>
<evidence type="ECO:0000256" key="8">
    <source>
        <dbReference type="ARBA" id="ARBA00023224"/>
    </source>
</evidence>
<feature type="transmembrane region" description="Helical" evidence="9">
    <location>
        <begin position="114"/>
        <end position="133"/>
    </location>
</feature>
<keyword evidence="5 9" id="KW-0472">Membrane</keyword>
<dbReference type="GeneTree" id="ENSGT00950000183136"/>
<sequence>PQVKLSLLGLPLNAVSLWILVRHHRLKSPSAIFMINLAISDLLLIISLPMRIYYYATGTWQLGSFACISVTMLFRNNLRSSSIFVTCISVDRLLALVYPLRSRHLRTLSNASKAAALIWFLVLVVNLPEALAFSRNLTKNNETSCFRLKLNGESAVPAYLQAVLILILLAVNILCTALVSWTLRRHLSDSAQVKNKIKAMLIFAMNLVMFTVCFLPLSIAFLSIRYMQNIQPLICLASMNCCLDPLLYYFSLDAFWKKKDEDVDLTREQ</sequence>
<dbReference type="PROSITE" id="PS50262">
    <property type="entry name" value="G_PROTEIN_RECEP_F1_2"/>
    <property type="match status" value="1"/>
</dbReference>
<reference evidence="11" key="1">
    <citation type="submission" date="2021-04" db="EMBL/GenBank/DDBJ databases">
        <authorList>
            <consortium name="Wellcome Sanger Institute Data Sharing"/>
        </authorList>
    </citation>
    <scope>NUCLEOTIDE SEQUENCE [LARGE SCALE GENOMIC DNA]</scope>
</reference>
<feature type="transmembrane region" description="Helical" evidence="9">
    <location>
        <begin position="158"/>
        <end position="179"/>
    </location>
</feature>
<dbReference type="PRINTS" id="PR01157">
    <property type="entry name" value="P2YPURNOCPTR"/>
</dbReference>
<accession>A0A3Q1JF08</accession>
<feature type="domain" description="G-protein coupled receptors family 1 profile" evidence="10">
    <location>
        <begin position="12"/>
        <end position="248"/>
    </location>
</feature>
<dbReference type="InterPro" id="IPR000276">
    <property type="entry name" value="GPCR_Rhodpsn"/>
</dbReference>
<keyword evidence="4" id="KW-0297">G-protein coupled receptor</keyword>
<keyword evidence="2 9" id="KW-0812">Transmembrane</keyword>
<dbReference type="PANTHER" id="PTHR24232:SF90">
    <property type="entry name" value="LYSOPHOSPHATIDIC ACID RECEPTOR 5B"/>
    <property type="match status" value="1"/>
</dbReference>
<evidence type="ECO:0000256" key="5">
    <source>
        <dbReference type="ARBA" id="ARBA00023136"/>
    </source>
</evidence>
<protein>
    <recommendedName>
        <fullName evidence="10">G-protein coupled receptors family 1 profile domain-containing protein</fullName>
    </recommendedName>
</protein>
<keyword evidence="6" id="KW-0675">Receptor</keyword>
<feature type="transmembrane region" description="Helical" evidence="9">
    <location>
        <begin position="200"/>
        <end position="224"/>
    </location>
</feature>
<evidence type="ECO:0000313" key="11">
    <source>
        <dbReference type="Ensembl" id="ENSATEP00000031600.2"/>
    </source>
</evidence>
<comment type="subcellular location">
    <subcellularLocation>
        <location evidence="1">Membrane</location>
        <topology evidence="1">Multi-pass membrane protein</topology>
    </subcellularLocation>
</comment>
<dbReference type="Proteomes" id="UP000265040">
    <property type="component" value="Chromosome 13"/>
</dbReference>
<dbReference type="STRING" id="64144.ENSATEP00000031600"/>
<evidence type="ECO:0000256" key="1">
    <source>
        <dbReference type="ARBA" id="ARBA00004141"/>
    </source>
</evidence>
<dbReference type="GO" id="GO:0007200">
    <property type="term" value="P:phospholipase C-activating G protein-coupled receptor signaling pathway"/>
    <property type="evidence" value="ECO:0007669"/>
    <property type="project" value="TreeGrafter"/>
</dbReference>
<dbReference type="InterPro" id="IPR017452">
    <property type="entry name" value="GPCR_Rhodpsn_7TM"/>
</dbReference>
<keyword evidence="3 9" id="KW-1133">Transmembrane helix</keyword>
<evidence type="ECO:0000256" key="2">
    <source>
        <dbReference type="ARBA" id="ARBA00022692"/>
    </source>
</evidence>
<evidence type="ECO:0000256" key="4">
    <source>
        <dbReference type="ARBA" id="ARBA00023040"/>
    </source>
</evidence>
<dbReference type="GO" id="GO:0070915">
    <property type="term" value="F:lysophosphatidic acid receptor activity"/>
    <property type="evidence" value="ECO:0007669"/>
    <property type="project" value="TreeGrafter"/>
</dbReference>
<dbReference type="SUPFAM" id="SSF81321">
    <property type="entry name" value="Family A G protein-coupled receptor-like"/>
    <property type="match status" value="1"/>
</dbReference>
<dbReference type="AlphaFoldDB" id="A0A3Q1JF08"/>
<keyword evidence="12" id="KW-1185">Reference proteome</keyword>
<dbReference type="OrthoDB" id="5950040at2759"/>
<dbReference type="PANTHER" id="PTHR24232">
    <property type="entry name" value="G-PROTEIN COUPLED RECEPTOR"/>
    <property type="match status" value="1"/>
</dbReference>
<evidence type="ECO:0000256" key="9">
    <source>
        <dbReference type="SAM" id="Phobius"/>
    </source>
</evidence>
<dbReference type="PRINTS" id="PR00237">
    <property type="entry name" value="GPCRRHODOPSN"/>
</dbReference>
<dbReference type="Gene3D" id="1.20.1070.10">
    <property type="entry name" value="Rhodopsin 7-helix transmembrane proteins"/>
    <property type="match status" value="1"/>
</dbReference>
<dbReference type="Ensembl" id="ENSATET00000032066.2">
    <property type="protein sequence ID" value="ENSATEP00000031600.2"/>
    <property type="gene ID" value="ENSATEG00000021777.2"/>
</dbReference>
<keyword evidence="7" id="KW-0325">Glycoprotein</keyword>
<evidence type="ECO:0000256" key="6">
    <source>
        <dbReference type="ARBA" id="ARBA00023170"/>
    </source>
</evidence>
<evidence type="ECO:0000256" key="3">
    <source>
        <dbReference type="ARBA" id="ARBA00022989"/>
    </source>
</evidence>
<evidence type="ECO:0000256" key="7">
    <source>
        <dbReference type="ARBA" id="ARBA00023180"/>
    </source>
</evidence>
<reference evidence="11" key="2">
    <citation type="submission" date="2025-08" db="UniProtKB">
        <authorList>
            <consortium name="Ensembl"/>
        </authorList>
    </citation>
    <scope>IDENTIFICATION</scope>
</reference>
<dbReference type="GO" id="GO:0035025">
    <property type="term" value="P:positive regulation of Rho protein signal transduction"/>
    <property type="evidence" value="ECO:0007669"/>
    <property type="project" value="TreeGrafter"/>
</dbReference>
<organism evidence="11 12">
    <name type="scientific">Anabas testudineus</name>
    <name type="common">Climbing perch</name>
    <name type="synonym">Anthias testudineus</name>
    <dbReference type="NCBI Taxonomy" id="64144"/>
    <lineage>
        <taxon>Eukaryota</taxon>
        <taxon>Metazoa</taxon>
        <taxon>Chordata</taxon>
        <taxon>Craniata</taxon>
        <taxon>Vertebrata</taxon>
        <taxon>Euteleostomi</taxon>
        <taxon>Actinopterygii</taxon>
        <taxon>Neopterygii</taxon>
        <taxon>Teleostei</taxon>
        <taxon>Neoteleostei</taxon>
        <taxon>Acanthomorphata</taxon>
        <taxon>Anabantaria</taxon>
        <taxon>Anabantiformes</taxon>
        <taxon>Anabantoidei</taxon>
        <taxon>Anabantidae</taxon>
        <taxon>Anabas</taxon>
    </lineage>
</organism>
<proteinExistence type="predicted"/>
<dbReference type="CDD" id="cd14982">
    <property type="entry name" value="7tmA_purinoceptor-like"/>
    <property type="match status" value="1"/>
</dbReference>
<keyword evidence="8" id="KW-0807">Transducer</keyword>
<evidence type="ECO:0000259" key="10">
    <source>
        <dbReference type="PROSITE" id="PS50262"/>
    </source>
</evidence>
<feature type="transmembrane region" description="Helical" evidence="9">
    <location>
        <begin position="6"/>
        <end position="21"/>
    </location>
</feature>
<evidence type="ECO:0000313" key="12">
    <source>
        <dbReference type="Proteomes" id="UP000265040"/>
    </source>
</evidence>
<reference evidence="11" key="3">
    <citation type="submission" date="2025-09" db="UniProtKB">
        <authorList>
            <consortium name="Ensembl"/>
        </authorList>
    </citation>
    <scope>IDENTIFICATION</scope>
</reference>
<dbReference type="InParanoid" id="A0A3Q1JF08"/>
<name>A0A3Q1JF08_ANATE</name>
<dbReference type="Pfam" id="PF00001">
    <property type="entry name" value="7tm_1"/>
    <property type="match status" value="1"/>
</dbReference>
<dbReference type="GO" id="GO:0005886">
    <property type="term" value="C:plasma membrane"/>
    <property type="evidence" value="ECO:0007669"/>
    <property type="project" value="TreeGrafter"/>
</dbReference>